<reference evidence="1 2" key="1">
    <citation type="submission" date="2017-04" db="EMBL/GenBank/DDBJ databases">
        <title>Compelte genome sequence of WV33.</title>
        <authorList>
            <person name="Lee P.C."/>
        </authorList>
    </citation>
    <scope>NUCLEOTIDE SEQUENCE [LARGE SCALE GENOMIC DNA]</scope>
    <source>
        <strain evidence="1 2">WV33</strain>
    </source>
</reference>
<accession>A0A2S1LB97</accession>
<dbReference type="KEGG" id="ffa:FFWV33_04400"/>
<evidence type="ECO:0000313" key="2">
    <source>
        <dbReference type="Proteomes" id="UP000244527"/>
    </source>
</evidence>
<dbReference type="RefSeq" id="WP_108739792.1">
    <property type="nucleotide sequence ID" value="NZ_CP020918.1"/>
</dbReference>
<dbReference type="Proteomes" id="UP000244527">
    <property type="component" value="Chromosome"/>
</dbReference>
<protein>
    <submittedName>
        <fullName evidence="1">Uncharacterized protein</fullName>
    </submittedName>
</protein>
<organism evidence="1 2">
    <name type="scientific">Flavobacterium faecale</name>
    <dbReference type="NCBI Taxonomy" id="1355330"/>
    <lineage>
        <taxon>Bacteria</taxon>
        <taxon>Pseudomonadati</taxon>
        <taxon>Bacteroidota</taxon>
        <taxon>Flavobacteriia</taxon>
        <taxon>Flavobacteriales</taxon>
        <taxon>Flavobacteriaceae</taxon>
        <taxon>Flavobacterium</taxon>
    </lineage>
</organism>
<name>A0A2S1LB97_9FLAO</name>
<evidence type="ECO:0000313" key="1">
    <source>
        <dbReference type="EMBL" id="AWG20836.1"/>
    </source>
</evidence>
<gene>
    <name evidence="1" type="ORF">FFWV33_04400</name>
</gene>
<keyword evidence="2" id="KW-1185">Reference proteome</keyword>
<dbReference type="AlphaFoldDB" id="A0A2S1LB97"/>
<dbReference type="EMBL" id="CP020918">
    <property type="protein sequence ID" value="AWG20836.1"/>
    <property type="molecule type" value="Genomic_DNA"/>
</dbReference>
<proteinExistence type="predicted"/>
<sequence length="147" mass="16926">MDLFKVKDEILAAFGNMRAMERLHIDTNTEEKIKNISGTKIAESTEGQFWVSFQELNGFLLLNAIILGHSDLKTFDGIKLLLLTAEYEIEIESDDKEIVSNFSNISSTWITKVSFIIDHKKREIIENGNVDAVEYYFKNKVTKLYKI</sequence>
<dbReference type="OrthoDB" id="1201645at2"/>